<name>A0A7Z8JWS2_9CELL</name>
<accession>A0A7Z8JWS2</accession>
<dbReference type="AlphaFoldDB" id="A0A7Z8JWS2"/>
<protein>
    <submittedName>
        <fullName evidence="2">Uncharacterized protein</fullName>
    </submittedName>
</protein>
<evidence type="ECO:0000256" key="1">
    <source>
        <dbReference type="SAM" id="MobiDB-lite"/>
    </source>
</evidence>
<evidence type="ECO:0000313" key="2">
    <source>
        <dbReference type="EMBL" id="TKR22479.1"/>
    </source>
</evidence>
<evidence type="ECO:0000313" key="3">
    <source>
        <dbReference type="Proteomes" id="UP000308121"/>
    </source>
</evidence>
<feature type="compositionally biased region" description="Gly residues" evidence="1">
    <location>
        <begin position="1"/>
        <end position="11"/>
    </location>
</feature>
<gene>
    <name evidence="2" type="ORF">FA014_16200</name>
</gene>
<sequence length="68" mass="7573">MRPCGPGGAGRGWVLRRGGRQPSPRAERFPHVRWADVQPASGRHADQVGRLCPRCAAGTGQRRDEKRW</sequence>
<comment type="caution">
    <text evidence="2">The sequence shown here is derived from an EMBL/GenBank/DDBJ whole genome shotgun (WGS) entry which is preliminary data.</text>
</comment>
<feature type="region of interest" description="Disordered" evidence="1">
    <location>
        <begin position="1"/>
        <end position="28"/>
    </location>
</feature>
<dbReference type="EMBL" id="SZYE01000179">
    <property type="protein sequence ID" value="TKR22479.1"/>
    <property type="molecule type" value="Genomic_DNA"/>
</dbReference>
<reference evidence="2 3" key="1">
    <citation type="submission" date="2019-05" db="EMBL/GenBank/DDBJ databases">
        <title>Genome sequence of Cellulomonas hominis strain CS1.</title>
        <authorList>
            <person name="Belmont J."/>
            <person name="Maclea K.S."/>
        </authorList>
    </citation>
    <scope>NUCLEOTIDE SEQUENCE [LARGE SCALE GENOMIC DNA]</scope>
    <source>
        <strain evidence="2 3">CS1</strain>
    </source>
</reference>
<feature type="non-terminal residue" evidence="2">
    <location>
        <position position="68"/>
    </location>
</feature>
<dbReference type="Proteomes" id="UP000308121">
    <property type="component" value="Unassembled WGS sequence"/>
</dbReference>
<organism evidence="2 3">
    <name type="scientific">Cellulomonas hominis</name>
    <dbReference type="NCBI Taxonomy" id="156981"/>
    <lineage>
        <taxon>Bacteria</taxon>
        <taxon>Bacillati</taxon>
        <taxon>Actinomycetota</taxon>
        <taxon>Actinomycetes</taxon>
        <taxon>Micrococcales</taxon>
        <taxon>Cellulomonadaceae</taxon>
        <taxon>Cellulomonas</taxon>
    </lineage>
</organism>
<proteinExistence type="predicted"/>